<dbReference type="SUPFAM" id="SSF51445">
    <property type="entry name" value="(Trans)glycosidases"/>
    <property type="match status" value="1"/>
</dbReference>
<name>A0ABP5S0G6_9ACTN</name>
<keyword evidence="2" id="KW-1185">Reference proteome</keyword>
<proteinExistence type="predicted"/>
<organism evidence="1 2">
    <name type="scientific">Kitasatospora cystarginea</name>
    <dbReference type="NCBI Taxonomy" id="58350"/>
    <lineage>
        <taxon>Bacteria</taxon>
        <taxon>Bacillati</taxon>
        <taxon>Actinomycetota</taxon>
        <taxon>Actinomycetes</taxon>
        <taxon>Kitasatosporales</taxon>
        <taxon>Streptomycetaceae</taxon>
        <taxon>Kitasatospora</taxon>
    </lineage>
</organism>
<dbReference type="Proteomes" id="UP001500305">
    <property type="component" value="Unassembled WGS sequence"/>
</dbReference>
<dbReference type="Gene3D" id="3.20.20.80">
    <property type="entry name" value="Glycosidases"/>
    <property type="match status" value="1"/>
</dbReference>
<accession>A0ABP5S0G6</accession>
<comment type="caution">
    <text evidence="1">The sequence shown here is derived from an EMBL/GenBank/DDBJ whole genome shotgun (WGS) entry which is preliminary data.</text>
</comment>
<protein>
    <submittedName>
        <fullName evidence="1">Uncharacterized protein</fullName>
    </submittedName>
</protein>
<evidence type="ECO:0000313" key="1">
    <source>
        <dbReference type="EMBL" id="GAA2283097.1"/>
    </source>
</evidence>
<reference evidence="2" key="1">
    <citation type="journal article" date="2019" name="Int. J. Syst. Evol. Microbiol.">
        <title>The Global Catalogue of Microorganisms (GCM) 10K type strain sequencing project: providing services to taxonomists for standard genome sequencing and annotation.</title>
        <authorList>
            <consortium name="The Broad Institute Genomics Platform"/>
            <consortium name="The Broad Institute Genome Sequencing Center for Infectious Disease"/>
            <person name="Wu L."/>
            <person name="Ma J."/>
        </authorList>
    </citation>
    <scope>NUCLEOTIDE SEQUENCE [LARGE SCALE GENOMIC DNA]</scope>
    <source>
        <strain evidence="2">JCM 7356</strain>
    </source>
</reference>
<gene>
    <name evidence="1" type="ORF">GCM10010430_80900</name>
</gene>
<sequence length="365" mass="40872">MPTLGVTTDALIFHLERFPSVSFMMMQRGAVGSVVLTAVTLTATVGVAAAAPAPDKAAASVSHGKVTDNLYMSLGAFEDATSGEDPKVKAMIDRTDIGGVQVVVPWKALEGKKGEYKWSRLDNALKYLQGRHKKLFVQVQDRFFDVAVKDANVPQYVKDEGGVAPTVDENPDNPTTHGAMAAQWNKEVRADFQTMLKAMAEKFDGEFAGVNLPETAVEVDTKKDQTKYTSKSYIDAEIDNMRYGKKVFTKTQFIQYINFLPDDDDHKRMKEMFDLARDKKIGIGGPDTLPDRKYQMENSYKFLHEYKDALPLVAMAVQEPDINAKDPKTGKPYTRERFTDFAHDYLGARQMFWTTEADWLQKPPA</sequence>
<evidence type="ECO:0000313" key="2">
    <source>
        <dbReference type="Proteomes" id="UP001500305"/>
    </source>
</evidence>
<dbReference type="EMBL" id="BAAATR010000114">
    <property type="protein sequence ID" value="GAA2283097.1"/>
    <property type="molecule type" value="Genomic_DNA"/>
</dbReference>
<dbReference type="InterPro" id="IPR017853">
    <property type="entry name" value="GH"/>
</dbReference>